<dbReference type="EMBL" id="JABBWM010000057">
    <property type="protein sequence ID" value="KAG2099627.1"/>
    <property type="molecule type" value="Genomic_DNA"/>
</dbReference>
<evidence type="ECO:0000313" key="2">
    <source>
        <dbReference type="EMBL" id="KAG2099627.1"/>
    </source>
</evidence>
<comment type="caution">
    <text evidence="2">The sequence shown here is derived from an EMBL/GenBank/DDBJ whole genome shotgun (WGS) entry which is preliminary data.</text>
</comment>
<name>A0A9P7F0W9_9AGAM</name>
<gene>
    <name evidence="2" type="ORF">F5147DRAFT_763068</name>
</gene>
<feature type="compositionally biased region" description="Polar residues" evidence="1">
    <location>
        <begin position="18"/>
        <end position="29"/>
    </location>
</feature>
<proteinExistence type="predicted"/>
<evidence type="ECO:0000256" key="1">
    <source>
        <dbReference type="SAM" id="MobiDB-lite"/>
    </source>
</evidence>
<reference evidence="2" key="1">
    <citation type="journal article" date="2020" name="New Phytol.">
        <title>Comparative genomics reveals dynamic genome evolution in host specialist ectomycorrhizal fungi.</title>
        <authorList>
            <person name="Lofgren L.A."/>
            <person name="Nguyen N.H."/>
            <person name="Vilgalys R."/>
            <person name="Ruytinx J."/>
            <person name="Liao H.L."/>
            <person name="Branco S."/>
            <person name="Kuo A."/>
            <person name="LaButti K."/>
            <person name="Lipzen A."/>
            <person name="Andreopoulos W."/>
            <person name="Pangilinan J."/>
            <person name="Riley R."/>
            <person name="Hundley H."/>
            <person name="Na H."/>
            <person name="Barry K."/>
            <person name="Grigoriev I.V."/>
            <person name="Stajich J.E."/>
            <person name="Kennedy P.G."/>
        </authorList>
    </citation>
    <scope>NUCLEOTIDE SEQUENCE</scope>
    <source>
        <strain evidence="2">FC423</strain>
    </source>
</reference>
<dbReference type="Proteomes" id="UP000823399">
    <property type="component" value="Unassembled WGS sequence"/>
</dbReference>
<feature type="region of interest" description="Disordered" evidence="1">
    <location>
        <begin position="1"/>
        <end position="29"/>
    </location>
</feature>
<organism evidence="2 3">
    <name type="scientific">Suillus discolor</name>
    <dbReference type="NCBI Taxonomy" id="1912936"/>
    <lineage>
        <taxon>Eukaryota</taxon>
        <taxon>Fungi</taxon>
        <taxon>Dikarya</taxon>
        <taxon>Basidiomycota</taxon>
        <taxon>Agaricomycotina</taxon>
        <taxon>Agaricomycetes</taxon>
        <taxon>Agaricomycetidae</taxon>
        <taxon>Boletales</taxon>
        <taxon>Suillineae</taxon>
        <taxon>Suillaceae</taxon>
        <taxon>Suillus</taxon>
    </lineage>
</organism>
<evidence type="ECO:0000313" key="3">
    <source>
        <dbReference type="Proteomes" id="UP000823399"/>
    </source>
</evidence>
<dbReference type="AlphaFoldDB" id="A0A9P7F0W9"/>
<dbReference type="GeneID" id="64702877"/>
<accession>A0A9P7F0W9</accession>
<protein>
    <submittedName>
        <fullName evidence="2">Uncharacterized protein</fullName>
    </submittedName>
</protein>
<keyword evidence="3" id="KW-1185">Reference proteome</keyword>
<dbReference type="RefSeq" id="XP_041289275.1">
    <property type="nucleotide sequence ID" value="XM_041440618.1"/>
</dbReference>
<sequence length="214" mass="24440">MKFERKRSPSTRTKDDQPQTSSGWEWHNLQDNETWPFDIRTLPGEEQCIANIIKTRMRHDTSETLNGTSPTSTDKPMALCPVPTLIAKVASNFISQQHYVRYNQQQPSSVESPPIIGTGPQENFTHQRESTVRRTASNARQTVERFEPSHTITLMPGNRQWDYNFLNRSGKTFGHCESWVKACEDPHLVVGASNRFWTLASYMTELAFNAVPLA</sequence>
<feature type="compositionally biased region" description="Basic and acidic residues" evidence="1">
    <location>
        <begin position="1"/>
        <end position="17"/>
    </location>
</feature>